<dbReference type="Proteomes" id="UP000831532">
    <property type="component" value="Chromosome"/>
</dbReference>
<dbReference type="Gene3D" id="1.10.10.10">
    <property type="entry name" value="Winged helix-like DNA-binding domain superfamily/Winged helix DNA-binding domain"/>
    <property type="match status" value="1"/>
</dbReference>
<dbReference type="InterPro" id="IPR036388">
    <property type="entry name" value="WH-like_DNA-bd_sf"/>
</dbReference>
<dbReference type="Gene3D" id="3.40.190.290">
    <property type="match status" value="1"/>
</dbReference>
<evidence type="ECO:0000256" key="2">
    <source>
        <dbReference type="ARBA" id="ARBA00023015"/>
    </source>
</evidence>
<keyword evidence="3" id="KW-0238">DNA-binding</keyword>
<dbReference type="InterPro" id="IPR058163">
    <property type="entry name" value="LysR-type_TF_proteobact-type"/>
</dbReference>
<accession>A0ABY4ADV2</accession>
<comment type="similarity">
    <text evidence="1">Belongs to the LysR transcriptional regulatory family.</text>
</comment>
<feature type="domain" description="HTH lysR-type" evidence="5">
    <location>
        <begin position="1"/>
        <end position="59"/>
    </location>
</feature>
<evidence type="ECO:0000259" key="5">
    <source>
        <dbReference type="PROSITE" id="PS50931"/>
    </source>
</evidence>
<dbReference type="RefSeq" id="WP_243493917.1">
    <property type="nucleotide sequence ID" value="NZ_CP063361.1"/>
</dbReference>
<keyword evidence="2" id="KW-0805">Transcription regulation</keyword>
<dbReference type="CDD" id="cd08471">
    <property type="entry name" value="PBP2_CrgA_like_2"/>
    <property type="match status" value="1"/>
</dbReference>
<name>A0ABY4ADV2_9BURK</name>
<reference evidence="6 7" key="1">
    <citation type="submission" date="2020-10" db="EMBL/GenBank/DDBJ databases">
        <title>Genome analysis of Massilia species.</title>
        <authorList>
            <person name="Jung D.-H."/>
        </authorList>
    </citation>
    <scope>NUCLEOTIDE SEQUENCE [LARGE SCALE GENOMIC DNA]</scope>
    <source>
        <strain evidence="7">sipir</strain>
    </source>
</reference>
<organism evidence="6 7">
    <name type="scientific">Massilia violaceinigra</name>
    <dbReference type="NCBI Taxonomy" id="2045208"/>
    <lineage>
        <taxon>Bacteria</taxon>
        <taxon>Pseudomonadati</taxon>
        <taxon>Pseudomonadota</taxon>
        <taxon>Betaproteobacteria</taxon>
        <taxon>Burkholderiales</taxon>
        <taxon>Oxalobacteraceae</taxon>
        <taxon>Telluria group</taxon>
        <taxon>Massilia</taxon>
    </lineage>
</organism>
<dbReference type="InterPro" id="IPR005119">
    <property type="entry name" value="LysR_subst-bd"/>
</dbReference>
<dbReference type="PANTHER" id="PTHR30537:SF5">
    <property type="entry name" value="HTH-TYPE TRANSCRIPTIONAL ACTIVATOR TTDR-RELATED"/>
    <property type="match status" value="1"/>
</dbReference>
<sequence>MDRFDELQIFVAILDAGSLSGAARRLRRSAPAVTRALAALEERVGTRLVERTTRRLAPTEAGLRLAEMARRVLADYDDAVREDDHAPLRGRLRITVPAVFGRRHVAPAMIDFLDLHPALQVELVFNDRNLDLIEHGLDLALRIGALPDTGMMARQVGQVRRVLVASPAYLARRGSPASARELDAHDIIFSEQRGASEWRFRDGERADGREFAVRLAPRLIVNDIDAMLLAVRAGRGIGRPLSYQVADQLADGTLVRLLPGAEPAPLPVQLLVPSARHMAPRLRACMDFLAQRLGALPELQPIPSPSPFDALQRG</sequence>
<evidence type="ECO:0000313" key="6">
    <source>
        <dbReference type="EMBL" id="UOD32878.1"/>
    </source>
</evidence>
<dbReference type="InterPro" id="IPR000847">
    <property type="entry name" value="LysR_HTH_N"/>
</dbReference>
<evidence type="ECO:0000256" key="3">
    <source>
        <dbReference type="ARBA" id="ARBA00023125"/>
    </source>
</evidence>
<keyword evidence="4" id="KW-0804">Transcription</keyword>
<dbReference type="PROSITE" id="PS50931">
    <property type="entry name" value="HTH_LYSR"/>
    <property type="match status" value="1"/>
</dbReference>
<dbReference type="PANTHER" id="PTHR30537">
    <property type="entry name" value="HTH-TYPE TRANSCRIPTIONAL REGULATOR"/>
    <property type="match status" value="1"/>
</dbReference>
<gene>
    <name evidence="6" type="ORF">INH39_15155</name>
</gene>
<evidence type="ECO:0000313" key="7">
    <source>
        <dbReference type="Proteomes" id="UP000831532"/>
    </source>
</evidence>
<evidence type="ECO:0000256" key="4">
    <source>
        <dbReference type="ARBA" id="ARBA00023163"/>
    </source>
</evidence>
<evidence type="ECO:0000256" key="1">
    <source>
        <dbReference type="ARBA" id="ARBA00009437"/>
    </source>
</evidence>
<dbReference type="EMBL" id="CP063361">
    <property type="protein sequence ID" value="UOD32878.1"/>
    <property type="molecule type" value="Genomic_DNA"/>
</dbReference>
<dbReference type="Pfam" id="PF03466">
    <property type="entry name" value="LysR_substrate"/>
    <property type="match status" value="1"/>
</dbReference>
<keyword evidence="7" id="KW-1185">Reference proteome</keyword>
<dbReference type="SUPFAM" id="SSF53850">
    <property type="entry name" value="Periplasmic binding protein-like II"/>
    <property type="match status" value="1"/>
</dbReference>
<proteinExistence type="inferred from homology"/>
<protein>
    <submittedName>
        <fullName evidence="6">LysR family transcriptional regulator</fullName>
    </submittedName>
</protein>
<dbReference type="SUPFAM" id="SSF46785">
    <property type="entry name" value="Winged helix' DNA-binding domain"/>
    <property type="match status" value="1"/>
</dbReference>
<dbReference type="InterPro" id="IPR036390">
    <property type="entry name" value="WH_DNA-bd_sf"/>
</dbReference>
<dbReference type="Pfam" id="PF00126">
    <property type="entry name" value="HTH_1"/>
    <property type="match status" value="1"/>
</dbReference>